<dbReference type="Gene3D" id="3.30.565.10">
    <property type="entry name" value="Histidine kinase-like ATPase, C-terminal domain"/>
    <property type="match status" value="1"/>
</dbReference>
<keyword evidence="7" id="KW-1133">Transmembrane helix</keyword>
<dbReference type="InterPro" id="IPR036890">
    <property type="entry name" value="HATPase_C_sf"/>
</dbReference>
<evidence type="ECO:0000313" key="9">
    <source>
        <dbReference type="EMBL" id="PLT47176.1"/>
    </source>
</evidence>
<evidence type="ECO:0000256" key="5">
    <source>
        <dbReference type="ARBA" id="ARBA00022777"/>
    </source>
</evidence>
<dbReference type="InterPro" id="IPR050640">
    <property type="entry name" value="Bact_2-comp_sensor_kinase"/>
</dbReference>
<keyword evidence="6 7" id="KW-0472">Membrane</keyword>
<organism evidence="9 10">
    <name type="scientific">Paenibacillus pasadenensis</name>
    <dbReference type="NCBI Taxonomy" id="217090"/>
    <lineage>
        <taxon>Bacteria</taxon>
        <taxon>Bacillati</taxon>
        <taxon>Bacillota</taxon>
        <taxon>Bacilli</taxon>
        <taxon>Bacillales</taxon>
        <taxon>Paenibacillaceae</taxon>
        <taxon>Paenibacillus</taxon>
    </lineage>
</organism>
<dbReference type="GO" id="GO:0000155">
    <property type="term" value="F:phosphorelay sensor kinase activity"/>
    <property type="evidence" value="ECO:0007669"/>
    <property type="project" value="InterPro"/>
</dbReference>
<dbReference type="SUPFAM" id="SSF55874">
    <property type="entry name" value="ATPase domain of HSP90 chaperone/DNA topoisomerase II/histidine kinase"/>
    <property type="match status" value="1"/>
</dbReference>
<dbReference type="Proteomes" id="UP000234789">
    <property type="component" value="Unassembled WGS sequence"/>
</dbReference>
<evidence type="ECO:0000256" key="1">
    <source>
        <dbReference type="ARBA" id="ARBA00004651"/>
    </source>
</evidence>
<dbReference type="SUPFAM" id="SSF158472">
    <property type="entry name" value="HAMP domain-like"/>
    <property type="match status" value="1"/>
</dbReference>
<evidence type="ECO:0000256" key="7">
    <source>
        <dbReference type="SAM" id="Phobius"/>
    </source>
</evidence>
<dbReference type="PANTHER" id="PTHR34220:SF7">
    <property type="entry name" value="SENSOR HISTIDINE KINASE YPDA"/>
    <property type="match status" value="1"/>
</dbReference>
<evidence type="ECO:0000256" key="4">
    <source>
        <dbReference type="ARBA" id="ARBA00022679"/>
    </source>
</evidence>
<comment type="subcellular location">
    <subcellularLocation>
        <location evidence="1">Cell membrane</location>
        <topology evidence="1">Multi-pass membrane protein</topology>
    </subcellularLocation>
</comment>
<dbReference type="CDD" id="cd06225">
    <property type="entry name" value="HAMP"/>
    <property type="match status" value="1"/>
</dbReference>
<dbReference type="OrthoDB" id="9776552at2"/>
<feature type="domain" description="HAMP" evidence="8">
    <location>
        <begin position="334"/>
        <end position="386"/>
    </location>
</feature>
<dbReference type="Pfam" id="PF02518">
    <property type="entry name" value="HATPase_c"/>
    <property type="match status" value="1"/>
</dbReference>
<proteinExistence type="predicted"/>
<dbReference type="InterPro" id="IPR010559">
    <property type="entry name" value="Sig_transdc_His_kin_internal"/>
</dbReference>
<comment type="caution">
    <text evidence="9">The sequence shown here is derived from an EMBL/GenBank/DDBJ whole genome shotgun (WGS) entry which is preliminary data.</text>
</comment>
<dbReference type="SMART" id="SM00304">
    <property type="entry name" value="HAMP"/>
    <property type="match status" value="1"/>
</dbReference>
<evidence type="ECO:0000259" key="8">
    <source>
        <dbReference type="PROSITE" id="PS50885"/>
    </source>
</evidence>
<accession>A0A2N5N9Y9</accession>
<dbReference type="SMART" id="SM00387">
    <property type="entry name" value="HATPase_c"/>
    <property type="match status" value="1"/>
</dbReference>
<keyword evidence="2" id="KW-1003">Cell membrane</keyword>
<dbReference type="RefSeq" id="WP_052333316.1">
    <property type="nucleotide sequence ID" value="NZ_BIMM01000055.1"/>
</dbReference>
<name>A0A2N5N9Y9_9BACL</name>
<evidence type="ECO:0000256" key="2">
    <source>
        <dbReference type="ARBA" id="ARBA00022475"/>
    </source>
</evidence>
<dbReference type="InterPro" id="IPR003594">
    <property type="entry name" value="HATPase_dom"/>
</dbReference>
<dbReference type="PROSITE" id="PS50885">
    <property type="entry name" value="HAMP"/>
    <property type="match status" value="1"/>
</dbReference>
<dbReference type="PANTHER" id="PTHR34220">
    <property type="entry name" value="SENSOR HISTIDINE KINASE YPDA"/>
    <property type="match status" value="1"/>
</dbReference>
<dbReference type="Pfam" id="PF00672">
    <property type="entry name" value="HAMP"/>
    <property type="match status" value="1"/>
</dbReference>
<keyword evidence="10" id="KW-1185">Reference proteome</keyword>
<keyword evidence="5" id="KW-0418">Kinase</keyword>
<keyword evidence="7" id="KW-0812">Transmembrane</keyword>
<dbReference type="GO" id="GO:0005886">
    <property type="term" value="C:plasma membrane"/>
    <property type="evidence" value="ECO:0007669"/>
    <property type="project" value="UniProtKB-SubCell"/>
</dbReference>
<keyword evidence="4" id="KW-0808">Transferase</keyword>
<protein>
    <recommendedName>
        <fullName evidence="8">HAMP domain-containing protein</fullName>
    </recommendedName>
</protein>
<dbReference type="Pfam" id="PF06580">
    <property type="entry name" value="His_kinase"/>
    <property type="match status" value="1"/>
</dbReference>
<evidence type="ECO:0000256" key="3">
    <source>
        <dbReference type="ARBA" id="ARBA00022553"/>
    </source>
</evidence>
<sequence length="616" mass="68915">MKFYWVRRSIRTKLAVFLLLAIGIPMLVSITITNTRTARFVEEDTIRQNSNLLYQGKTNLDNYFRSFFQTSLAPYSDTTLYRTLETGRSDYLTDNQIFVSLQLMSSSVKEIYQVYLHSPLAERGYLYSKGQYKRMEQIVNAPGTSLPEGVAYSIRPLHMSTNYNISAAPPFLSKRVITVIRPILQIPSDKQIGTLSLDITPEMIISICDQLYQRDQGEEVYLLDPSGVIIYGPDSDRFGLKLDAEWAQELLEQSSLPDGHDAPGGARSTRLGGGDHEAVFIYEQIEAGDSNWTLVKRIPDSVLRRATNQVTQVNTGVLIGSLLIVAAAALFISFWITGPIKRLTGYVSQIQSGQLQTDIHLGQADEIGQLARRFRMMMETINNLVLREYKLELANKTNQLKALQAQVHPHFLYNALQSIGTTALKRGVPDLYKLIMQLGKMMRYSMNTAEEFVAISQEIDHARSYLELQRHRFDDKLTYEIAMDEGVGEAPLPRMVIQPIVENVFKHAFDPSGGEVHVSIRCFREDGRIRIEIADNGPGVKPERLQALRASLLGVDDESASIGEHIGLANVAARLALHCGEEASMRLDSGLEPLGGFSVTLLLPDQLPSQTSEVSP</sequence>
<dbReference type="EMBL" id="NFEZ01000003">
    <property type="protein sequence ID" value="PLT47176.1"/>
    <property type="molecule type" value="Genomic_DNA"/>
</dbReference>
<gene>
    <name evidence="9" type="ORF">B8V81_1400</name>
</gene>
<dbReference type="Gene3D" id="6.10.340.10">
    <property type="match status" value="1"/>
</dbReference>
<dbReference type="InterPro" id="IPR003660">
    <property type="entry name" value="HAMP_dom"/>
</dbReference>
<reference evidence="9 10" key="1">
    <citation type="submission" date="2017-05" db="EMBL/GenBank/DDBJ databases">
        <title>Functional genome analysis of Paenibacillus pasadenensis strain R16: insights on endophytic life style and antifungal activity.</title>
        <authorList>
            <person name="Passera A."/>
            <person name="Marcolungo L."/>
            <person name="Casati P."/>
            <person name="Brasca M."/>
            <person name="Quaglino F."/>
            <person name="Delledonne M."/>
        </authorList>
    </citation>
    <scope>NUCLEOTIDE SEQUENCE [LARGE SCALE GENOMIC DNA]</scope>
    <source>
        <strain evidence="9 10">R16</strain>
    </source>
</reference>
<keyword evidence="3" id="KW-0597">Phosphoprotein</keyword>
<evidence type="ECO:0000313" key="10">
    <source>
        <dbReference type="Proteomes" id="UP000234789"/>
    </source>
</evidence>
<feature type="transmembrane region" description="Helical" evidence="7">
    <location>
        <begin position="317"/>
        <end position="336"/>
    </location>
</feature>
<dbReference type="AlphaFoldDB" id="A0A2N5N9Y9"/>
<evidence type="ECO:0000256" key="6">
    <source>
        <dbReference type="ARBA" id="ARBA00023136"/>
    </source>
</evidence>